<accession>A0ABR4G1S5</accession>
<feature type="compositionally biased region" description="Low complexity" evidence="1">
    <location>
        <begin position="142"/>
        <end position="151"/>
    </location>
</feature>
<protein>
    <submittedName>
        <fullName evidence="2">Uncharacterized protein</fullName>
    </submittedName>
</protein>
<evidence type="ECO:0000313" key="3">
    <source>
        <dbReference type="Proteomes" id="UP001610563"/>
    </source>
</evidence>
<reference evidence="2 3" key="1">
    <citation type="submission" date="2024-07" db="EMBL/GenBank/DDBJ databases">
        <title>Section-level genome sequencing and comparative genomics of Aspergillus sections Usti and Cavernicolus.</title>
        <authorList>
            <consortium name="Lawrence Berkeley National Laboratory"/>
            <person name="Nybo J.L."/>
            <person name="Vesth T.C."/>
            <person name="Theobald S."/>
            <person name="Frisvad J.C."/>
            <person name="Larsen T.O."/>
            <person name="Kjaerboelling I."/>
            <person name="Rothschild-Mancinelli K."/>
            <person name="Lyhne E.K."/>
            <person name="Kogle M.E."/>
            <person name="Barry K."/>
            <person name="Clum A."/>
            <person name="Na H."/>
            <person name="Ledsgaard L."/>
            <person name="Lin J."/>
            <person name="Lipzen A."/>
            <person name="Kuo A."/>
            <person name="Riley R."/>
            <person name="Mondo S."/>
            <person name="Labutti K."/>
            <person name="Haridas S."/>
            <person name="Pangalinan J."/>
            <person name="Salamov A.A."/>
            <person name="Simmons B.A."/>
            <person name="Magnuson J.K."/>
            <person name="Chen J."/>
            <person name="Drula E."/>
            <person name="Henrissat B."/>
            <person name="Wiebenga A."/>
            <person name="Lubbers R.J."/>
            <person name="Gomes A.C."/>
            <person name="Makela M.R."/>
            <person name="Stajich J."/>
            <person name="Grigoriev I.V."/>
            <person name="Mortensen U.H."/>
            <person name="De Vries R.P."/>
            <person name="Baker S.E."/>
            <person name="Andersen M.R."/>
        </authorList>
    </citation>
    <scope>NUCLEOTIDE SEQUENCE [LARGE SCALE GENOMIC DNA]</scope>
    <source>
        <strain evidence="2 3">CBS 209.92</strain>
    </source>
</reference>
<feature type="region of interest" description="Disordered" evidence="1">
    <location>
        <begin position="136"/>
        <end position="166"/>
    </location>
</feature>
<proteinExistence type="predicted"/>
<organism evidence="2 3">
    <name type="scientific">Aspergillus keveii</name>
    <dbReference type="NCBI Taxonomy" id="714993"/>
    <lineage>
        <taxon>Eukaryota</taxon>
        <taxon>Fungi</taxon>
        <taxon>Dikarya</taxon>
        <taxon>Ascomycota</taxon>
        <taxon>Pezizomycotina</taxon>
        <taxon>Eurotiomycetes</taxon>
        <taxon>Eurotiomycetidae</taxon>
        <taxon>Eurotiales</taxon>
        <taxon>Aspergillaceae</taxon>
        <taxon>Aspergillus</taxon>
        <taxon>Aspergillus subgen. Nidulantes</taxon>
    </lineage>
</organism>
<gene>
    <name evidence="2" type="ORF">BJX66DRAFT_339324</name>
</gene>
<comment type="caution">
    <text evidence="2">The sequence shown here is derived from an EMBL/GenBank/DDBJ whole genome shotgun (WGS) entry which is preliminary data.</text>
</comment>
<keyword evidence="3" id="KW-1185">Reference proteome</keyword>
<sequence length="166" mass="19338">MDPSTRSALATISSLPSASKTSLMRTIASEMTSTIITISREIQRGTLDGDQTAPMHTFIHTIQKANAAQQRKLERKLARYQRRARKWRAERRWIRREFAEMVRLMEVLQRRWKARVEGQKRKSRFRVELLQMRMARQGSGQGQKQEVQEQGSRSRSEVELLAVANQ</sequence>
<evidence type="ECO:0000313" key="2">
    <source>
        <dbReference type="EMBL" id="KAL2792972.1"/>
    </source>
</evidence>
<evidence type="ECO:0000256" key="1">
    <source>
        <dbReference type="SAM" id="MobiDB-lite"/>
    </source>
</evidence>
<name>A0ABR4G1S5_9EURO</name>
<dbReference type="Proteomes" id="UP001610563">
    <property type="component" value="Unassembled WGS sequence"/>
</dbReference>
<dbReference type="EMBL" id="JBFTWV010000064">
    <property type="protein sequence ID" value="KAL2792972.1"/>
    <property type="molecule type" value="Genomic_DNA"/>
</dbReference>